<dbReference type="Proteomes" id="UP000034112">
    <property type="component" value="Unassembled WGS sequence"/>
</dbReference>
<evidence type="ECO:0008006" key="4">
    <source>
        <dbReference type="Google" id="ProtNLM"/>
    </source>
</evidence>
<organism evidence="2 3">
    <name type="scientific">Trichoderma harzianum</name>
    <name type="common">Hypocrea lixii</name>
    <dbReference type="NCBI Taxonomy" id="5544"/>
    <lineage>
        <taxon>Eukaryota</taxon>
        <taxon>Fungi</taxon>
        <taxon>Dikarya</taxon>
        <taxon>Ascomycota</taxon>
        <taxon>Pezizomycotina</taxon>
        <taxon>Sordariomycetes</taxon>
        <taxon>Hypocreomycetidae</taxon>
        <taxon>Hypocreales</taxon>
        <taxon>Hypocreaceae</taxon>
        <taxon>Trichoderma</taxon>
    </lineage>
</organism>
<dbReference type="PANTHER" id="PTHR43684:SF4">
    <property type="entry name" value="ENOYL-COA HYDRATASE_ISOMERASE FAMILY PROTEIN (AFU_ORTHOLOGUE AFUA_1G01890)"/>
    <property type="match status" value="1"/>
</dbReference>
<name>A0A0F9ZVX8_TRIHA</name>
<dbReference type="Gene3D" id="3.90.226.10">
    <property type="entry name" value="2-enoyl-CoA Hydratase, Chain A, domain 1"/>
    <property type="match status" value="1"/>
</dbReference>
<dbReference type="Gene3D" id="1.10.12.10">
    <property type="entry name" value="Lyase 2-enoyl-coa Hydratase, Chain A, domain 2"/>
    <property type="match status" value="1"/>
</dbReference>
<dbReference type="InterPro" id="IPR014748">
    <property type="entry name" value="Enoyl-CoA_hydra_C"/>
</dbReference>
<dbReference type="InterPro" id="IPR029045">
    <property type="entry name" value="ClpP/crotonase-like_dom_sf"/>
</dbReference>
<evidence type="ECO:0000256" key="1">
    <source>
        <dbReference type="ARBA" id="ARBA00005254"/>
    </source>
</evidence>
<dbReference type="InterPro" id="IPR051053">
    <property type="entry name" value="ECH/Chromodomain_protein"/>
</dbReference>
<comment type="similarity">
    <text evidence="1">Belongs to the enoyl-CoA hydratase/isomerase family.</text>
</comment>
<proteinExistence type="inferred from homology"/>
<dbReference type="InterPro" id="IPR001753">
    <property type="entry name" value="Enoyl-CoA_hydra/iso"/>
</dbReference>
<reference evidence="3" key="1">
    <citation type="journal article" date="2015" name="Genome Announc.">
        <title>Draft whole-genome sequence of the biocontrol agent Trichoderma harzianum T6776.</title>
        <authorList>
            <person name="Baroncelli R."/>
            <person name="Piaggeschi G."/>
            <person name="Fiorini L."/>
            <person name="Bertolini E."/>
            <person name="Zapparata A."/>
            <person name="Pe M.E."/>
            <person name="Sarrocco S."/>
            <person name="Vannacci G."/>
        </authorList>
    </citation>
    <scope>NUCLEOTIDE SEQUENCE [LARGE SCALE GENOMIC DNA]</scope>
    <source>
        <strain evidence="3">T6776</strain>
    </source>
</reference>
<accession>A0A0F9ZVX8</accession>
<evidence type="ECO:0000313" key="3">
    <source>
        <dbReference type="Proteomes" id="UP000034112"/>
    </source>
</evidence>
<evidence type="ECO:0000313" key="2">
    <source>
        <dbReference type="EMBL" id="KKP04227.1"/>
    </source>
</evidence>
<dbReference type="AlphaFoldDB" id="A0A0F9ZVX8"/>
<gene>
    <name evidence="2" type="ORF">THAR02_03683</name>
</gene>
<comment type="caution">
    <text evidence="2">The sequence shown here is derived from an EMBL/GenBank/DDBJ whole genome shotgun (WGS) entry which is preliminary data.</text>
</comment>
<sequence>MAASNLPSSYNTFTLPTIQFSHHPASSTTVTPVIILKLHRPAARNAFTQEMATSLIAAFDQLSADPRVKAIVFTSSDPSNKFFCAGMDFNAGGQISSSPDQHRDEGGQVSLAIHRCTKPVVAALNGSAVGVGITMTLPANIRVASKDAKVGFVFGQRGFCLEACSSFFLPRLIGTAKALHLATTGGVYPAGHKLFDGLFSEVVEADQVLPTALKIADEIAANVSMVSATVMKNQIYRAPATPEEAHLVESKMFYSLVRSNDAREGIESFLQKRKPEFKDTIDENAPPGYPWWAAVDVRPRSKL</sequence>
<dbReference type="EMBL" id="JOKZ01000084">
    <property type="protein sequence ID" value="KKP04227.1"/>
    <property type="molecule type" value="Genomic_DNA"/>
</dbReference>
<dbReference type="PANTHER" id="PTHR43684">
    <property type="match status" value="1"/>
</dbReference>
<dbReference type="SUPFAM" id="SSF52096">
    <property type="entry name" value="ClpP/crotonase"/>
    <property type="match status" value="1"/>
</dbReference>
<dbReference type="CDD" id="cd06558">
    <property type="entry name" value="crotonase-like"/>
    <property type="match status" value="1"/>
</dbReference>
<protein>
    <recommendedName>
        <fullName evidence="4">Enoyl-CoA hydratase</fullName>
    </recommendedName>
</protein>
<dbReference type="OMA" id="QALMCDV"/>
<dbReference type="OrthoDB" id="2018133at2759"/>
<dbReference type="Pfam" id="PF00378">
    <property type="entry name" value="ECH_1"/>
    <property type="match status" value="1"/>
</dbReference>